<evidence type="ECO:0000313" key="1">
    <source>
        <dbReference type="EMBL" id="GAA3703393.1"/>
    </source>
</evidence>
<gene>
    <name evidence="1" type="ORF">GCM10022399_19960</name>
</gene>
<accession>A0ABP7DBU8</accession>
<keyword evidence="2" id="KW-1185">Reference proteome</keyword>
<proteinExistence type="predicted"/>
<dbReference type="RefSeq" id="WP_344945140.1">
    <property type="nucleotide sequence ID" value="NZ_BAABDC010000002.1"/>
</dbReference>
<sequence length="60" mass="6544">MDNTVLLEGVQEISDAMPLYERYLELTALDALPPASGVHRDLPQFYAPAIAPLTVTFTPA</sequence>
<protein>
    <submittedName>
        <fullName evidence="1">Uncharacterized protein</fullName>
    </submittedName>
</protein>
<name>A0ABP7DBU8_9MICO</name>
<comment type="caution">
    <text evidence="1">The sequence shown here is derived from an EMBL/GenBank/DDBJ whole genome shotgun (WGS) entry which is preliminary data.</text>
</comment>
<dbReference type="EMBL" id="BAABDC010000002">
    <property type="protein sequence ID" value="GAA3703393.1"/>
    <property type="molecule type" value="Genomic_DNA"/>
</dbReference>
<dbReference type="Proteomes" id="UP001501468">
    <property type="component" value="Unassembled WGS sequence"/>
</dbReference>
<reference evidence="2" key="1">
    <citation type="journal article" date="2019" name="Int. J. Syst. Evol. Microbiol.">
        <title>The Global Catalogue of Microorganisms (GCM) 10K type strain sequencing project: providing services to taxonomists for standard genome sequencing and annotation.</title>
        <authorList>
            <consortium name="The Broad Institute Genomics Platform"/>
            <consortium name="The Broad Institute Genome Sequencing Center for Infectious Disease"/>
            <person name="Wu L."/>
            <person name="Ma J."/>
        </authorList>
    </citation>
    <scope>NUCLEOTIDE SEQUENCE [LARGE SCALE GENOMIC DNA]</scope>
    <source>
        <strain evidence="2">JCM 17125</strain>
    </source>
</reference>
<organism evidence="1 2">
    <name type="scientific">Terrabacter ginsenosidimutans</name>
    <dbReference type="NCBI Taxonomy" id="490575"/>
    <lineage>
        <taxon>Bacteria</taxon>
        <taxon>Bacillati</taxon>
        <taxon>Actinomycetota</taxon>
        <taxon>Actinomycetes</taxon>
        <taxon>Micrococcales</taxon>
        <taxon>Intrasporangiaceae</taxon>
        <taxon>Terrabacter</taxon>
    </lineage>
</organism>
<evidence type="ECO:0000313" key="2">
    <source>
        <dbReference type="Proteomes" id="UP001501468"/>
    </source>
</evidence>